<dbReference type="Gene3D" id="3.30.60.30">
    <property type="match status" value="1"/>
</dbReference>
<reference evidence="6" key="1">
    <citation type="submission" date="2018-11" db="EMBL/GenBank/DDBJ databases">
        <authorList>
            <person name="Alioto T."/>
            <person name="Alioto T."/>
        </authorList>
    </citation>
    <scope>NUCLEOTIDE SEQUENCE</scope>
</reference>
<name>A0A8B6E2J2_MYTGA</name>
<evidence type="ECO:0000259" key="4">
    <source>
        <dbReference type="PROSITE" id="PS50158"/>
    </source>
</evidence>
<feature type="coiled-coil region" evidence="2">
    <location>
        <begin position="7"/>
        <end position="34"/>
    </location>
</feature>
<feature type="domain" description="Kazal-like" evidence="5">
    <location>
        <begin position="314"/>
        <end position="372"/>
    </location>
</feature>
<evidence type="ECO:0000313" key="6">
    <source>
        <dbReference type="EMBL" id="VDI28632.1"/>
    </source>
</evidence>
<dbReference type="Pfam" id="PF00098">
    <property type="entry name" value="zf-CCHC"/>
    <property type="match status" value="1"/>
</dbReference>
<dbReference type="PROSITE" id="PS51465">
    <property type="entry name" value="KAZAL_2"/>
    <property type="match status" value="1"/>
</dbReference>
<proteinExistence type="predicted"/>
<gene>
    <name evidence="6" type="ORF">MGAL_10B027731</name>
</gene>
<dbReference type="Gene3D" id="4.10.60.10">
    <property type="entry name" value="Zinc finger, CCHC-type"/>
    <property type="match status" value="1"/>
</dbReference>
<dbReference type="AlphaFoldDB" id="A0A8B6E2J2"/>
<evidence type="ECO:0008006" key="8">
    <source>
        <dbReference type="Google" id="ProtNLM"/>
    </source>
</evidence>
<dbReference type="OrthoDB" id="126772at2759"/>
<keyword evidence="1" id="KW-0863">Zinc-finger</keyword>
<dbReference type="GO" id="GO:0008270">
    <property type="term" value="F:zinc ion binding"/>
    <property type="evidence" value="ECO:0007669"/>
    <property type="project" value="UniProtKB-KW"/>
</dbReference>
<dbReference type="InterPro" id="IPR002350">
    <property type="entry name" value="Kazal_dom"/>
</dbReference>
<keyword evidence="7" id="KW-1185">Reference proteome</keyword>
<dbReference type="CDD" id="cd00104">
    <property type="entry name" value="KAZAL_FS"/>
    <property type="match status" value="1"/>
</dbReference>
<feature type="region of interest" description="Disordered" evidence="3">
    <location>
        <begin position="161"/>
        <end position="236"/>
    </location>
</feature>
<sequence>MGIDNLKKEFKMDVEDIKQDLNEIKDLFKTEKQERENFGPLNRHNVRKKDQFKANNSNRVNTCYSCHQEGHYSRDCPFSRGKRGKPENMNTFGGNPQFGFTITCLKPDHKNHSKRKSFGPNKKIVSLEEKESVHGKHSPRSPLGHVQRKFKEYANKWERFSNPNTKWHQVKSKKEEQKKNHVDNGKKEEKRHPEHLVNLKHKNIRDKIQKKKNRSSEKRNSPRNHMADRFSRRHSMKNYMDTHKRFEGRRLHKFIQKYRNQRRGHMKPFGLNGLDKKDHERKENKGDHLKIHRGLGRPGHGPKPFARGNKQHLSHESSFCKKRESRKCPEYKKEVCGNDGKTYQNRCLLMEKMCKKASKINFHMARRGACVEKILN</sequence>
<dbReference type="GO" id="GO:0003676">
    <property type="term" value="F:nucleic acid binding"/>
    <property type="evidence" value="ECO:0007669"/>
    <property type="project" value="InterPro"/>
</dbReference>
<feature type="compositionally biased region" description="Basic residues" evidence="3">
    <location>
        <begin position="198"/>
        <end position="213"/>
    </location>
</feature>
<keyword evidence="1" id="KW-0862">Zinc</keyword>
<dbReference type="Pfam" id="PF00050">
    <property type="entry name" value="Kazal_1"/>
    <property type="match status" value="1"/>
</dbReference>
<dbReference type="EMBL" id="UYJE01004511">
    <property type="protein sequence ID" value="VDI28632.1"/>
    <property type="molecule type" value="Genomic_DNA"/>
</dbReference>
<feature type="compositionally biased region" description="Basic and acidic residues" evidence="3">
    <location>
        <begin position="274"/>
        <end position="289"/>
    </location>
</feature>
<feature type="region of interest" description="Disordered" evidence="3">
    <location>
        <begin position="265"/>
        <end position="319"/>
    </location>
</feature>
<dbReference type="InterPro" id="IPR036875">
    <property type="entry name" value="Znf_CCHC_sf"/>
</dbReference>
<evidence type="ECO:0000313" key="7">
    <source>
        <dbReference type="Proteomes" id="UP000596742"/>
    </source>
</evidence>
<feature type="compositionally biased region" description="Basic and acidic residues" evidence="3">
    <location>
        <begin position="214"/>
        <end position="230"/>
    </location>
</feature>
<dbReference type="SMART" id="SM00343">
    <property type="entry name" value="ZnF_C2HC"/>
    <property type="match status" value="1"/>
</dbReference>
<keyword evidence="2" id="KW-0175">Coiled coil</keyword>
<feature type="domain" description="CCHC-type" evidence="4">
    <location>
        <begin position="63"/>
        <end position="77"/>
    </location>
</feature>
<evidence type="ECO:0000256" key="3">
    <source>
        <dbReference type="SAM" id="MobiDB-lite"/>
    </source>
</evidence>
<dbReference type="SMART" id="SM00280">
    <property type="entry name" value="KAZAL"/>
    <property type="match status" value="1"/>
</dbReference>
<evidence type="ECO:0000256" key="1">
    <source>
        <dbReference type="PROSITE-ProRule" id="PRU00047"/>
    </source>
</evidence>
<dbReference type="SUPFAM" id="SSF57756">
    <property type="entry name" value="Retrovirus zinc finger-like domains"/>
    <property type="match status" value="1"/>
</dbReference>
<protein>
    <recommendedName>
        <fullName evidence="8">CCHC-type domain-containing protein</fullName>
    </recommendedName>
</protein>
<accession>A0A8B6E2J2</accession>
<dbReference type="InterPro" id="IPR001878">
    <property type="entry name" value="Znf_CCHC"/>
</dbReference>
<feature type="compositionally biased region" description="Basic and acidic residues" evidence="3">
    <location>
        <begin position="172"/>
        <end position="197"/>
    </location>
</feature>
<evidence type="ECO:0000259" key="5">
    <source>
        <dbReference type="PROSITE" id="PS51465"/>
    </source>
</evidence>
<comment type="caution">
    <text evidence="6">The sequence shown here is derived from an EMBL/GenBank/DDBJ whole genome shotgun (WGS) entry which is preliminary data.</text>
</comment>
<evidence type="ECO:0000256" key="2">
    <source>
        <dbReference type="SAM" id="Coils"/>
    </source>
</evidence>
<organism evidence="6 7">
    <name type="scientific">Mytilus galloprovincialis</name>
    <name type="common">Mediterranean mussel</name>
    <dbReference type="NCBI Taxonomy" id="29158"/>
    <lineage>
        <taxon>Eukaryota</taxon>
        <taxon>Metazoa</taxon>
        <taxon>Spiralia</taxon>
        <taxon>Lophotrochozoa</taxon>
        <taxon>Mollusca</taxon>
        <taxon>Bivalvia</taxon>
        <taxon>Autobranchia</taxon>
        <taxon>Pteriomorphia</taxon>
        <taxon>Mytilida</taxon>
        <taxon>Mytiloidea</taxon>
        <taxon>Mytilidae</taxon>
        <taxon>Mytilinae</taxon>
        <taxon>Mytilus</taxon>
    </lineage>
</organism>
<keyword evidence="1" id="KW-0479">Metal-binding</keyword>
<dbReference type="SUPFAM" id="SSF100895">
    <property type="entry name" value="Kazal-type serine protease inhibitors"/>
    <property type="match status" value="1"/>
</dbReference>
<dbReference type="Proteomes" id="UP000596742">
    <property type="component" value="Unassembled WGS sequence"/>
</dbReference>
<dbReference type="InterPro" id="IPR036058">
    <property type="entry name" value="Kazal_dom_sf"/>
</dbReference>
<dbReference type="PROSITE" id="PS50158">
    <property type="entry name" value="ZF_CCHC"/>
    <property type="match status" value="1"/>
</dbReference>